<proteinExistence type="predicted"/>
<organism evidence="2 3">
    <name type="scientific">Burkholderia ubonensis</name>
    <dbReference type="NCBI Taxonomy" id="101571"/>
    <lineage>
        <taxon>Bacteria</taxon>
        <taxon>Pseudomonadati</taxon>
        <taxon>Pseudomonadota</taxon>
        <taxon>Betaproteobacteria</taxon>
        <taxon>Burkholderiales</taxon>
        <taxon>Burkholderiaceae</taxon>
        <taxon>Burkholderia</taxon>
        <taxon>Burkholderia cepacia complex</taxon>
    </lineage>
</organism>
<protein>
    <submittedName>
        <fullName evidence="2">Uncharacterized protein</fullName>
    </submittedName>
</protein>
<sequence>MLGADVDGVVGEAGLVVEVGMVAGVVPDPVVEVGEPVLPAAVAEDWPPPPSPPQAASITGTSRERASGAMLRIGLFLVGFFGLRRKRDRTGGACAAARERRGASRCARSARFGIGSARQV</sequence>
<comment type="caution">
    <text evidence="2">The sequence shown here is derived from an EMBL/GenBank/DDBJ whole genome shotgun (WGS) entry which is preliminary data.</text>
</comment>
<dbReference type="Proteomes" id="UP000062998">
    <property type="component" value="Unassembled WGS sequence"/>
</dbReference>
<dbReference type="AlphaFoldDB" id="A0A108J903"/>
<accession>A0A108J903</accession>
<evidence type="ECO:0000313" key="3">
    <source>
        <dbReference type="Proteomes" id="UP000062998"/>
    </source>
</evidence>
<dbReference type="EMBL" id="LPIX01000039">
    <property type="protein sequence ID" value="KWE05782.1"/>
    <property type="molecule type" value="Genomic_DNA"/>
</dbReference>
<feature type="region of interest" description="Disordered" evidence="1">
    <location>
        <begin position="41"/>
        <end position="63"/>
    </location>
</feature>
<evidence type="ECO:0000313" key="2">
    <source>
        <dbReference type="EMBL" id="KWE05782.1"/>
    </source>
</evidence>
<evidence type="ECO:0000256" key="1">
    <source>
        <dbReference type="SAM" id="MobiDB-lite"/>
    </source>
</evidence>
<name>A0A108J903_9BURK</name>
<reference evidence="2 3" key="1">
    <citation type="submission" date="2015-11" db="EMBL/GenBank/DDBJ databases">
        <title>Expanding the genomic diversity of Burkholderia species for the development of highly accurate diagnostics.</title>
        <authorList>
            <person name="Sahl J."/>
            <person name="Keim P."/>
            <person name="Wagner D."/>
        </authorList>
    </citation>
    <scope>NUCLEOTIDE SEQUENCE [LARGE SCALE GENOMIC DNA]</scope>
    <source>
        <strain evidence="2 3">MSMB2167WGS</strain>
    </source>
</reference>
<gene>
    <name evidence="2" type="ORF">WL73_11450</name>
</gene>